<comment type="subcellular location">
    <subcellularLocation>
        <location evidence="1">Cell membrane</location>
    </subcellularLocation>
</comment>
<feature type="transmembrane region" description="Helical" evidence="10">
    <location>
        <begin position="202"/>
        <end position="224"/>
    </location>
</feature>
<evidence type="ECO:0000313" key="12">
    <source>
        <dbReference type="EMBL" id="KAI5064905.1"/>
    </source>
</evidence>
<sequence length="489" mass="53968">MARVASGFESSPSGPADHHLSLPLDHHDKKNPFNLHDDDERECRTGNVWTATAHVITAVIGSGVLSLAWSIAQLGWIAGPPILLAFAFVTYYTSILLADCYRAPDPTTGSRNYTYMDAVRAYLGGKRTTTWICGFVQYVNLIGTAIGYTITASISMVAIKRSNCFHVEGNDAPCHVSNNLYMALFGAFQLFLSMIPNFQRLWWLSIVAAIMSFAYSSIGLALSVGKTIERRVVSGTAFGYVASSSIEKTWLVFQALGNIAFAYSFSMILIEIQDTLRAPPTENKTMKKASLRGIIVTTSYYMSVGCVGYAALGNQAPGDLLTGFGFHNPYWLIDIGNICIAVHLIGAYQVFCQPLFAFVEAWAVQKWPKSDLINHEYKIFLPFSKPFKINLFNVLWRATFVVFTTIVAMLLPFFNDIVGLLGALAFWPLTVYYPISMHIAQHHLKKWTGKWIALQGLNVGCFLVSFAAGLGSIAGIVGDLKKYAPFKMD</sequence>
<dbReference type="FunFam" id="1.20.1740.10:FF:000055">
    <property type="entry name" value="Amino acid permease 6"/>
    <property type="match status" value="1"/>
</dbReference>
<gene>
    <name evidence="12" type="ORF">GOP47_0019600</name>
</gene>
<dbReference type="Proteomes" id="UP000886520">
    <property type="component" value="Chromosome 19"/>
</dbReference>
<keyword evidence="4 10" id="KW-0812">Transmembrane</keyword>
<dbReference type="OrthoDB" id="40134at2759"/>
<evidence type="ECO:0000256" key="3">
    <source>
        <dbReference type="ARBA" id="ARBA00022475"/>
    </source>
</evidence>
<evidence type="ECO:0000256" key="4">
    <source>
        <dbReference type="ARBA" id="ARBA00022692"/>
    </source>
</evidence>
<evidence type="ECO:0000256" key="5">
    <source>
        <dbReference type="ARBA" id="ARBA00022970"/>
    </source>
</evidence>
<evidence type="ECO:0000256" key="6">
    <source>
        <dbReference type="ARBA" id="ARBA00022989"/>
    </source>
</evidence>
<name>A0A9D4UBU0_ADICA</name>
<feature type="transmembrane region" description="Helical" evidence="10">
    <location>
        <begin position="51"/>
        <end position="76"/>
    </location>
</feature>
<reference evidence="12" key="1">
    <citation type="submission" date="2021-01" db="EMBL/GenBank/DDBJ databases">
        <title>Adiantum capillus-veneris genome.</title>
        <authorList>
            <person name="Fang Y."/>
            <person name="Liao Q."/>
        </authorList>
    </citation>
    <scope>NUCLEOTIDE SEQUENCE</scope>
    <source>
        <strain evidence="12">H3</strain>
        <tissue evidence="12">Leaf</tissue>
    </source>
</reference>
<evidence type="ECO:0000256" key="1">
    <source>
        <dbReference type="ARBA" id="ARBA00004236"/>
    </source>
</evidence>
<evidence type="ECO:0000256" key="2">
    <source>
        <dbReference type="ARBA" id="ARBA00022448"/>
    </source>
</evidence>
<feature type="transmembrane region" description="Helical" evidence="10">
    <location>
        <begin position="291"/>
        <end position="311"/>
    </location>
</feature>
<dbReference type="InterPro" id="IPR013057">
    <property type="entry name" value="AA_transpt_TM"/>
</dbReference>
<comment type="caution">
    <text evidence="12">The sequence shown here is derived from an EMBL/GenBank/DDBJ whole genome shotgun (WGS) entry which is preliminary data.</text>
</comment>
<dbReference type="GO" id="GO:0006865">
    <property type="term" value="P:amino acid transport"/>
    <property type="evidence" value="ECO:0007669"/>
    <property type="project" value="UniProtKB-KW"/>
</dbReference>
<feature type="transmembrane region" description="Helical" evidence="10">
    <location>
        <begin position="331"/>
        <end position="351"/>
    </location>
</feature>
<keyword evidence="7 10" id="KW-0472">Membrane</keyword>
<feature type="transmembrane region" description="Helical" evidence="10">
    <location>
        <begin position="417"/>
        <end position="435"/>
    </location>
</feature>
<proteinExistence type="inferred from homology"/>
<dbReference type="Pfam" id="PF01490">
    <property type="entry name" value="Aa_trans"/>
    <property type="match status" value="1"/>
</dbReference>
<evidence type="ECO:0000256" key="10">
    <source>
        <dbReference type="SAM" id="Phobius"/>
    </source>
</evidence>
<dbReference type="AlphaFoldDB" id="A0A9D4UBU0"/>
<keyword evidence="5" id="KW-0029">Amino-acid transport</keyword>
<evidence type="ECO:0000259" key="11">
    <source>
        <dbReference type="Pfam" id="PF01490"/>
    </source>
</evidence>
<evidence type="ECO:0000313" key="13">
    <source>
        <dbReference type="Proteomes" id="UP000886520"/>
    </source>
</evidence>
<feature type="transmembrane region" description="Helical" evidence="10">
    <location>
        <begin position="135"/>
        <end position="159"/>
    </location>
</feature>
<feature type="transmembrane region" description="Helical" evidence="10">
    <location>
        <begin position="82"/>
        <end position="101"/>
    </location>
</feature>
<evidence type="ECO:0000256" key="7">
    <source>
        <dbReference type="ARBA" id="ARBA00023136"/>
    </source>
</evidence>
<feature type="transmembrane region" description="Helical" evidence="10">
    <location>
        <begin position="456"/>
        <end position="478"/>
    </location>
</feature>
<feature type="transmembrane region" description="Helical" evidence="10">
    <location>
        <begin position="179"/>
        <end position="195"/>
    </location>
</feature>
<feature type="domain" description="Amino acid transporter transmembrane" evidence="11">
    <location>
        <begin position="45"/>
        <end position="476"/>
    </location>
</feature>
<dbReference type="EMBL" id="JABFUD020000019">
    <property type="protein sequence ID" value="KAI5064905.1"/>
    <property type="molecule type" value="Genomic_DNA"/>
</dbReference>
<keyword evidence="13" id="KW-1185">Reference proteome</keyword>
<accession>A0A9D4UBU0</accession>
<dbReference type="PANTHER" id="PTHR48017">
    <property type="entry name" value="OS05G0424000 PROTEIN-RELATED"/>
    <property type="match status" value="1"/>
</dbReference>
<feature type="region of interest" description="Disordered" evidence="9">
    <location>
        <begin position="1"/>
        <end position="21"/>
    </location>
</feature>
<organism evidence="12 13">
    <name type="scientific">Adiantum capillus-veneris</name>
    <name type="common">Maidenhair fern</name>
    <dbReference type="NCBI Taxonomy" id="13818"/>
    <lineage>
        <taxon>Eukaryota</taxon>
        <taxon>Viridiplantae</taxon>
        <taxon>Streptophyta</taxon>
        <taxon>Embryophyta</taxon>
        <taxon>Tracheophyta</taxon>
        <taxon>Polypodiopsida</taxon>
        <taxon>Polypodiidae</taxon>
        <taxon>Polypodiales</taxon>
        <taxon>Pteridineae</taxon>
        <taxon>Pteridaceae</taxon>
        <taxon>Vittarioideae</taxon>
        <taxon>Adiantum</taxon>
    </lineage>
</organism>
<dbReference type="GO" id="GO:0005886">
    <property type="term" value="C:plasma membrane"/>
    <property type="evidence" value="ECO:0007669"/>
    <property type="project" value="UniProtKB-SubCell"/>
</dbReference>
<evidence type="ECO:0000256" key="9">
    <source>
        <dbReference type="SAM" id="MobiDB-lite"/>
    </source>
</evidence>
<protein>
    <recommendedName>
        <fullName evidence="11">Amino acid transporter transmembrane domain-containing protein</fullName>
    </recommendedName>
</protein>
<keyword evidence="3" id="KW-1003">Cell membrane</keyword>
<comment type="similarity">
    <text evidence="8">Belongs to the amino acid/polyamine transporter 2 family. Amino acid/auxin permease (AAAP) (TC 2.A.18.2) subfamily.</text>
</comment>
<feature type="transmembrane region" description="Helical" evidence="10">
    <location>
        <begin position="250"/>
        <end position="270"/>
    </location>
</feature>
<evidence type="ECO:0000256" key="8">
    <source>
        <dbReference type="ARBA" id="ARBA00061463"/>
    </source>
</evidence>
<feature type="transmembrane region" description="Helical" evidence="10">
    <location>
        <begin position="394"/>
        <end position="411"/>
    </location>
</feature>
<keyword evidence="2" id="KW-0813">Transport</keyword>
<keyword evidence="6 10" id="KW-1133">Transmembrane helix</keyword>